<evidence type="ECO:0000259" key="6">
    <source>
        <dbReference type="Pfam" id="PF06803"/>
    </source>
</evidence>
<evidence type="ECO:0000313" key="7">
    <source>
        <dbReference type="EMBL" id="MBB5234604.1"/>
    </source>
</evidence>
<comment type="subcellular location">
    <subcellularLocation>
        <location evidence="1">Endomembrane system</location>
        <topology evidence="1">Multi-pass membrane protein</topology>
    </subcellularLocation>
</comment>
<dbReference type="Pfam" id="PF06803">
    <property type="entry name" value="DUF1232"/>
    <property type="match status" value="1"/>
</dbReference>
<accession>A0A7W8LQC8</accession>
<evidence type="ECO:0000256" key="3">
    <source>
        <dbReference type="ARBA" id="ARBA00022989"/>
    </source>
</evidence>
<evidence type="ECO:0000256" key="4">
    <source>
        <dbReference type="ARBA" id="ARBA00023136"/>
    </source>
</evidence>
<evidence type="ECO:0000313" key="8">
    <source>
        <dbReference type="Proteomes" id="UP000525389"/>
    </source>
</evidence>
<keyword evidence="2 5" id="KW-0812">Transmembrane</keyword>
<dbReference type="GO" id="GO:0012505">
    <property type="term" value="C:endomembrane system"/>
    <property type="evidence" value="ECO:0007669"/>
    <property type="project" value="UniProtKB-SubCell"/>
</dbReference>
<keyword evidence="4 5" id="KW-0472">Membrane</keyword>
<evidence type="ECO:0000256" key="5">
    <source>
        <dbReference type="SAM" id="Phobius"/>
    </source>
</evidence>
<keyword evidence="3 5" id="KW-1133">Transmembrane helix</keyword>
<feature type="domain" description="DUF1232" evidence="6">
    <location>
        <begin position="90"/>
        <end position="125"/>
    </location>
</feature>
<dbReference type="EMBL" id="JACHFN010000006">
    <property type="protein sequence ID" value="MBB5234604.1"/>
    <property type="molecule type" value="Genomic_DNA"/>
</dbReference>
<keyword evidence="8" id="KW-1185">Reference proteome</keyword>
<proteinExistence type="predicted"/>
<dbReference type="AlphaFoldDB" id="A0A7W8LQC8"/>
<name>A0A7W8LQC8_9DEIO</name>
<reference evidence="7 8" key="1">
    <citation type="submission" date="2020-08" db="EMBL/GenBank/DDBJ databases">
        <title>Genomic Encyclopedia of Type Strains, Phase IV (KMG-IV): sequencing the most valuable type-strain genomes for metagenomic binning, comparative biology and taxonomic classification.</title>
        <authorList>
            <person name="Goeker M."/>
        </authorList>
    </citation>
    <scope>NUCLEOTIDE SEQUENCE [LARGE SCALE GENOMIC DNA]</scope>
    <source>
        <strain evidence="7 8">DSM 101791</strain>
    </source>
</reference>
<dbReference type="RefSeq" id="WP_343057726.1">
    <property type="nucleotide sequence ID" value="NZ_JACHFN010000006.1"/>
</dbReference>
<organism evidence="7 8">
    <name type="scientific">Deinococcus budaensis</name>
    <dbReference type="NCBI Taxonomy" id="1665626"/>
    <lineage>
        <taxon>Bacteria</taxon>
        <taxon>Thermotogati</taxon>
        <taxon>Deinococcota</taxon>
        <taxon>Deinococci</taxon>
        <taxon>Deinococcales</taxon>
        <taxon>Deinococcaceae</taxon>
        <taxon>Deinococcus</taxon>
    </lineage>
</organism>
<protein>
    <submittedName>
        <fullName evidence="7">Uncharacterized membrane protein YkvA (DUF1232 family)</fullName>
    </submittedName>
</protein>
<sequence>MFRAFSRVLAVHADLPQGEQVTCLGDLRGAGRTVWRTVALMPGRSIAEAGGNPRPRRPVPGSVMTRVRLFWRDALALLFAVGDRRTPVRARLAALAALAYALSPFDLLPDLTPLLGLGDDLVVVPTILALAARGLPAPVLERARARSAGVQRRLPWLLPVLGGLLLLGAGLLGWALWRAATS</sequence>
<evidence type="ECO:0000256" key="2">
    <source>
        <dbReference type="ARBA" id="ARBA00022692"/>
    </source>
</evidence>
<gene>
    <name evidence="7" type="ORF">HNQ09_002042</name>
</gene>
<dbReference type="InterPro" id="IPR010652">
    <property type="entry name" value="DUF1232"/>
</dbReference>
<feature type="transmembrane region" description="Helical" evidence="5">
    <location>
        <begin position="156"/>
        <end position="177"/>
    </location>
</feature>
<dbReference type="Proteomes" id="UP000525389">
    <property type="component" value="Unassembled WGS sequence"/>
</dbReference>
<comment type="caution">
    <text evidence="7">The sequence shown here is derived from an EMBL/GenBank/DDBJ whole genome shotgun (WGS) entry which is preliminary data.</text>
</comment>
<evidence type="ECO:0000256" key="1">
    <source>
        <dbReference type="ARBA" id="ARBA00004127"/>
    </source>
</evidence>